<dbReference type="EMBL" id="MU007054">
    <property type="protein sequence ID" value="KAF2428681.1"/>
    <property type="molecule type" value="Genomic_DNA"/>
</dbReference>
<evidence type="ECO:0000256" key="3">
    <source>
        <dbReference type="ARBA" id="ARBA00023175"/>
    </source>
</evidence>
<keyword evidence="4" id="KW-0067">ATP-binding</keyword>
<feature type="binding site" evidence="4">
    <location>
        <begin position="130"/>
        <end position="137"/>
    </location>
    <ligand>
        <name>ATP</name>
        <dbReference type="ChEBI" id="CHEBI:30616"/>
    </ligand>
</feature>
<evidence type="ECO:0000256" key="5">
    <source>
        <dbReference type="SAM" id="MobiDB-lite"/>
    </source>
</evidence>
<dbReference type="PROSITE" id="PS50067">
    <property type="entry name" value="KINESIN_MOTOR_2"/>
    <property type="match status" value="1"/>
</dbReference>
<comment type="caution">
    <text evidence="7">The sequence shown here is derived from an EMBL/GenBank/DDBJ whole genome shotgun (WGS) entry which is preliminary data.</text>
</comment>
<dbReference type="GO" id="GO:0005874">
    <property type="term" value="C:microtubule"/>
    <property type="evidence" value="ECO:0007669"/>
    <property type="project" value="UniProtKB-KW"/>
</dbReference>
<dbReference type="InterPro" id="IPR001752">
    <property type="entry name" value="Kinesin_motor_dom"/>
</dbReference>
<dbReference type="Pfam" id="PF00225">
    <property type="entry name" value="Kinesin"/>
    <property type="match status" value="1"/>
</dbReference>
<proteinExistence type="inferred from homology"/>
<keyword evidence="1" id="KW-0493">Microtubule</keyword>
<dbReference type="InterPro" id="IPR027417">
    <property type="entry name" value="P-loop_NTPase"/>
</dbReference>
<dbReference type="Gene3D" id="3.40.850.10">
    <property type="entry name" value="Kinesin motor domain"/>
    <property type="match status" value="1"/>
</dbReference>
<dbReference type="GO" id="GO:0003777">
    <property type="term" value="F:microtubule motor activity"/>
    <property type="evidence" value="ECO:0007669"/>
    <property type="project" value="InterPro"/>
</dbReference>
<gene>
    <name evidence="7" type="ORF">EJ08DRAFT_324232</name>
</gene>
<keyword evidence="8" id="KW-1185">Reference proteome</keyword>
<dbReference type="InterPro" id="IPR027640">
    <property type="entry name" value="Kinesin-like_fam"/>
</dbReference>
<dbReference type="InterPro" id="IPR036961">
    <property type="entry name" value="Kinesin_motor_dom_sf"/>
</dbReference>
<sequence length="600" mass="66168">MNDFQLKNRDLYDRLLSEYKPGKTKSQGPSNIDRDDVDTIIGVRIRPILPREAEEGHVPGVCSRKDGAPIVDIHEFRQHVRRKPVLDTSSYTVDKVWGPEAPTHSLYNELVSPLVPFAWNGGIGTLFAYGQTGSGKTHTISELERMVAAELFGGKLEGDREIHFSAFELAGNTAFDLLQQRTQIKILEDAFGETQLLGIVEAQPKSASDLLSLIETSTSFRKTSPTTSNDVSSRTHAVCRLRIANPSNPSQGGEEGILFLIDLAGSEAASDISSHTAERMKETKEINGSLSTLKDCIRGRATLALATQAGNSAANLAAAKKAHVPFRHSALTKVLKHVFDPLSQRRCKMAVVACVCPSLANIAQGRTTLRYAEMLRVQAPKLGLVEYDSNLPATWDNIQTRAWIQKNSGSPPIDGALLAPHENGNQLIRLLEREFIARCQLTPDITSSRAHAFYEKLWTLHIDSRRGAKTAPSNSQTSDNKENEPEEPAPLIPFTERLRPGMFIRATRTHAGYEKKILTMLLCPEGSMLSSVSGAKVVRKVAPGKLLVWKRYICANVTPAALKGAFDVNVQKQIVVPVEDMDEEVKMEYDAATRYYFQSV</sequence>
<dbReference type="AlphaFoldDB" id="A0A9P4NNY6"/>
<keyword evidence="2" id="KW-0175">Coiled coil</keyword>
<evidence type="ECO:0000256" key="4">
    <source>
        <dbReference type="PROSITE-ProRule" id="PRU00283"/>
    </source>
</evidence>
<dbReference type="PRINTS" id="PR00380">
    <property type="entry name" value="KINESINHEAVY"/>
</dbReference>
<keyword evidence="3 4" id="KW-0505">Motor protein</keyword>
<dbReference type="SUPFAM" id="SSF52540">
    <property type="entry name" value="P-loop containing nucleoside triphosphate hydrolases"/>
    <property type="match status" value="1"/>
</dbReference>
<dbReference type="PANTHER" id="PTHR47968">
    <property type="entry name" value="CENTROMERE PROTEIN E"/>
    <property type="match status" value="1"/>
</dbReference>
<dbReference type="GO" id="GO:0007018">
    <property type="term" value="P:microtubule-based movement"/>
    <property type="evidence" value="ECO:0007669"/>
    <property type="project" value="InterPro"/>
</dbReference>
<dbReference type="GO" id="GO:0008017">
    <property type="term" value="F:microtubule binding"/>
    <property type="evidence" value="ECO:0007669"/>
    <property type="project" value="InterPro"/>
</dbReference>
<evidence type="ECO:0000256" key="1">
    <source>
        <dbReference type="ARBA" id="ARBA00022701"/>
    </source>
</evidence>
<organism evidence="7 8">
    <name type="scientific">Tothia fuscella</name>
    <dbReference type="NCBI Taxonomy" id="1048955"/>
    <lineage>
        <taxon>Eukaryota</taxon>
        <taxon>Fungi</taxon>
        <taxon>Dikarya</taxon>
        <taxon>Ascomycota</taxon>
        <taxon>Pezizomycotina</taxon>
        <taxon>Dothideomycetes</taxon>
        <taxon>Pleosporomycetidae</taxon>
        <taxon>Venturiales</taxon>
        <taxon>Cylindrosympodiaceae</taxon>
        <taxon>Tothia</taxon>
    </lineage>
</organism>
<dbReference type="Proteomes" id="UP000800235">
    <property type="component" value="Unassembled WGS sequence"/>
</dbReference>
<dbReference type="PANTHER" id="PTHR47968:SF13">
    <property type="entry name" value="KINESIN-LIKE PROTEIN KIF19 ISOFORM X1"/>
    <property type="match status" value="1"/>
</dbReference>
<reference evidence="7" key="1">
    <citation type="journal article" date="2020" name="Stud. Mycol.">
        <title>101 Dothideomycetes genomes: a test case for predicting lifestyles and emergence of pathogens.</title>
        <authorList>
            <person name="Haridas S."/>
            <person name="Albert R."/>
            <person name="Binder M."/>
            <person name="Bloem J."/>
            <person name="Labutti K."/>
            <person name="Salamov A."/>
            <person name="Andreopoulos B."/>
            <person name="Baker S."/>
            <person name="Barry K."/>
            <person name="Bills G."/>
            <person name="Bluhm B."/>
            <person name="Cannon C."/>
            <person name="Castanera R."/>
            <person name="Culley D."/>
            <person name="Daum C."/>
            <person name="Ezra D."/>
            <person name="Gonzalez J."/>
            <person name="Henrissat B."/>
            <person name="Kuo A."/>
            <person name="Liang C."/>
            <person name="Lipzen A."/>
            <person name="Lutzoni F."/>
            <person name="Magnuson J."/>
            <person name="Mondo S."/>
            <person name="Nolan M."/>
            <person name="Ohm R."/>
            <person name="Pangilinan J."/>
            <person name="Park H.-J."/>
            <person name="Ramirez L."/>
            <person name="Alfaro M."/>
            <person name="Sun H."/>
            <person name="Tritt A."/>
            <person name="Yoshinaga Y."/>
            <person name="Zwiers L.-H."/>
            <person name="Turgeon B."/>
            <person name="Goodwin S."/>
            <person name="Spatafora J."/>
            <person name="Crous P."/>
            <person name="Grigoriev I."/>
        </authorList>
    </citation>
    <scope>NUCLEOTIDE SEQUENCE</scope>
    <source>
        <strain evidence="7">CBS 130266</strain>
    </source>
</reference>
<comment type="similarity">
    <text evidence="4">Belongs to the TRAFAC class myosin-kinesin ATPase superfamily. Kinesin family.</text>
</comment>
<name>A0A9P4NNY6_9PEZI</name>
<keyword evidence="4" id="KW-0547">Nucleotide-binding</keyword>
<dbReference type="SMART" id="SM00129">
    <property type="entry name" value="KISc"/>
    <property type="match status" value="1"/>
</dbReference>
<dbReference type="GO" id="GO:0005524">
    <property type="term" value="F:ATP binding"/>
    <property type="evidence" value="ECO:0007669"/>
    <property type="project" value="UniProtKB-UniRule"/>
</dbReference>
<evidence type="ECO:0000256" key="2">
    <source>
        <dbReference type="ARBA" id="ARBA00023054"/>
    </source>
</evidence>
<evidence type="ECO:0000259" key="6">
    <source>
        <dbReference type="PROSITE" id="PS50067"/>
    </source>
</evidence>
<feature type="domain" description="Kinesin motor" evidence="6">
    <location>
        <begin position="38"/>
        <end position="378"/>
    </location>
</feature>
<dbReference type="OrthoDB" id="3176171at2759"/>
<evidence type="ECO:0000313" key="7">
    <source>
        <dbReference type="EMBL" id="KAF2428681.1"/>
    </source>
</evidence>
<protein>
    <submittedName>
        <fullName evidence="7">Diatom spindle kinesin 1</fullName>
    </submittedName>
</protein>
<accession>A0A9P4NNY6</accession>
<feature type="region of interest" description="Disordered" evidence="5">
    <location>
        <begin position="467"/>
        <end position="491"/>
    </location>
</feature>
<evidence type="ECO:0000313" key="8">
    <source>
        <dbReference type="Proteomes" id="UP000800235"/>
    </source>
</evidence>